<evidence type="ECO:0000256" key="1">
    <source>
        <dbReference type="SAM" id="SignalP"/>
    </source>
</evidence>
<keyword evidence="1" id="KW-0732">Signal</keyword>
<organism evidence="2 3">
    <name type="scientific">Gemmata algarum</name>
    <dbReference type="NCBI Taxonomy" id="2975278"/>
    <lineage>
        <taxon>Bacteria</taxon>
        <taxon>Pseudomonadati</taxon>
        <taxon>Planctomycetota</taxon>
        <taxon>Planctomycetia</taxon>
        <taxon>Gemmatales</taxon>
        <taxon>Gemmataceae</taxon>
        <taxon>Gemmata</taxon>
    </lineage>
</organism>
<dbReference type="RefSeq" id="WP_320686828.1">
    <property type="nucleotide sequence ID" value="NZ_JAXBLV010000176.1"/>
</dbReference>
<proteinExistence type="predicted"/>
<reference evidence="3" key="1">
    <citation type="journal article" date="2023" name="Mar. Drugs">
        <title>Gemmata algarum, a Novel Planctomycete Isolated from an Algal Mat, Displays Antimicrobial Activity.</title>
        <authorList>
            <person name="Kumar G."/>
            <person name="Kallscheuer N."/>
            <person name="Kashif M."/>
            <person name="Ahamad S."/>
            <person name="Jagadeeshwari U."/>
            <person name="Pannikurungottu S."/>
            <person name="Haufschild T."/>
            <person name="Kabuu M."/>
            <person name="Sasikala C."/>
            <person name="Jogler C."/>
            <person name="Ramana C."/>
        </authorList>
    </citation>
    <scope>NUCLEOTIDE SEQUENCE [LARGE SCALE GENOMIC DNA]</scope>
    <source>
        <strain evidence="3">JC673</strain>
    </source>
</reference>
<gene>
    <name evidence="2" type="ORF">R5W23_001429</name>
</gene>
<evidence type="ECO:0008006" key="4">
    <source>
        <dbReference type="Google" id="ProtNLM"/>
    </source>
</evidence>
<evidence type="ECO:0000313" key="3">
    <source>
        <dbReference type="Proteomes" id="UP001272242"/>
    </source>
</evidence>
<dbReference type="Proteomes" id="UP001272242">
    <property type="component" value="Unassembled WGS sequence"/>
</dbReference>
<name>A0ABU5F2V8_9BACT</name>
<keyword evidence="3" id="KW-1185">Reference proteome</keyword>
<feature type="chain" id="PRO_5046354530" description="HEAT repeat domain-containing protein" evidence="1">
    <location>
        <begin position="22"/>
        <end position="385"/>
    </location>
</feature>
<sequence length="385" mass="41073">MFRVAALTALVLAVGPAPAPACTFCGDNVRAKPTLRMQYAQASAVLHGKLANPRFDPKTDEGFTDLHVGAALKDAPARGNQNVLTLRGYLPVVGDTPSEYLAFCTVKDGKLDVTAGLAAPAAVVAYLTGAAKLAENDPTARLAYYFPHLSSPDATVAADAFVEFARAADADIARAAKHFSPEAIRKLIGDEKTPTERLGVFAFLLGVSGGPADAAFLEKLLKQQPLSARARESFGGLLAGYVLLDPKGGWALAQSVLADTERPYSVRLSSLGAVRFFQAARGAECKAEVLKCCAALLPDGDFADQAIEDLRRWGWWDLSAEVFAQFAKPTHAAPIVRRGIVRYALSCPNDDAKKFVATVRQSDPKLVAAVEEMLKLYDPVTPSKK</sequence>
<comment type="caution">
    <text evidence="2">The sequence shown here is derived from an EMBL/GenBank/DDBJ whole genome shotgun (WGS) entry which is preliminary data.</text>
</comment>
<feature type="signal peptide" evidence="1">
    <location>
        <begin position="1"/>
        <end position="21"/>
    </location>
</feature>
<accession>A0ABU5F2V8</accession>
<dbReference type="EMBL" id="JAXBLV010000176">
    <property type="protein sequence ID" value="MDY3560204.1"/>
    <property type="molecule type" value="Genomic_DNA"/>
</dbReference>
<protein>
    <recommendedName>
        <fullName evidence="4">HEAT repeat domain-containing protein</fullName>
    </recommendedName>
</protein>
<evidence type="ECO:0000313" key="2">
    <source>
        <dbReference type="EMBL" id="MDY3560204.1"/>
    </source>
</evidence>